<dbReference type="PROSITE" id="PS50865">
    <property type="entry name" value="ZF_MYND_2"/>
    <property type="match status" value="1"/>
</dbReference>
<proteinExistence type="predicted"/>
<evidence type="ECO:0000256" key="1">
    <source>
        <dbReference type="ARBA" id="ARBA00022723"/>
    </source>
</evidence>
<evidence type="ECO:0000256" key="2">
    <source>
        <dbReference type="ARBA" id="ARBA00022771"/>
    </source>
</evidence>
<dbReference type="GeneID" id="28978830"/>
<keyword evidence="2 4" id="KW-0863">Zinc-finger</keyword>
<gene>
    <name evidence="6" type="ORF">RHOBADRAFT_56512</name>
</gene>
<protein>
    <recommendedName>
        <fullName evidence="5">MYND-type domain-containing protein</fullName>
    </recommendedName>
</protein>
<keyword evidence="1" id="KW-0479">Metal-binding</keyword>
<name>A0A0P9F7M3_RHOGW</name>
<dbReference type="GO" id="GO:0008270">
    <property type="term" value="F:zinc ion binding"/>
    <property type="evidence" value="ECO:0007669"/>
    <property type="project" value="UniProtKB-KW"/>
</dbReference>
<dbReference type="STRING" id="578459.A0A0P9F7M3"/>
<sequence length="227" mass="24363">MTTLDSPACTACAKTADQLPTSRKMLVCAKCQKDAGRQVHYCSRDCQLNDYRAHKSTCGLRLRTLAEAIPPVADPSAPFQPPAALLFHLAALTTLPPPALPSSSPPSFLYFPSSPTAAATSSSSSTVAAPQPVPVSLSPATRNLFNALQLVAFRSGNPLSVNLMFSLLLTEQLVDGVERKSLADILKEEDEPRPEDLVEAIGGEQNMGLLLQWQMQMANQSQVNEES</sequence>
<evidence type="ECO:0000313" key="7">
    <source>
        <dbReference type="Proteomes" id="UP000053890"/>
    </source>
</evidence>
<evidence type="ECO:0000256" key="4">
    <source>
        <dbReference type="PROSITE-ProRule" id="PRU00134"/>
    </source>
</evidence>
<reference evidence="6 7" key="1">
    <citation type="journal article" date="2015" name="Front. Microbiol.">
        <title>Genome sequence of the plant growth promoting endophytic yeast Rhodotorula graminis WP1.</title>
        <authorList>
            <person name="Firrincieli A."/>
            <person name="Otillar R."/>
            <person name="Salamov A."/>
            <person name="Schmutz J."/>
            <person name="Khan Z."/>
            <person name="Redman R.S."/>
            <person name="Fleck N.D."/>
            <person name="Lindquist E."/>
            <person name="Grigoriev I.V."/>
            <person name="Doty S.L."/>
        </authorList>
    </citation>
    <scope>NUCLEOTIDE SEQUENCE [LARGE SCALE GENOMIC DNA]</scope>
    <source>
        <strain evidence="6 7">WP1</strain>
    </source>
</reference>
<evidence type="ECO:0000259" key="5">
    <source>
        <dbReference type="PROSITE" id="PS50865"/>
    </source>
</evidence>
<accession>A0A0P9F7M3</accession>
<dbReference type="AlphaFoldDB" id="A0A0P9F7M3"/>
<dbReference type="Gene3D" id="6.10.140.2220">
    <property type="match status" value="1"/>
</dbReference>
<dbReference type="Proteomes" id="UP000053890">
    <property type="component" value="Unassembled WGS sequence"/>
</dbReference>
<dbReference type="RefSeq" id="XP_018267731.1">
    <property type="nucleotide sequence ID" value="XM_018418383.1"/>
</dbReference>
<dbReference type="OMA" id="QGILVEW"/>
<keyword evidence="3" id="KW-0862">Zinc</keyword>
<feature type="domain" description="MYND-type" evidence="5">
    <location>
        <begin position="9"/>
        <end position="58"/>
    </location>
</feature>
<dbReference type="Pfam" id="PF01753">
    <property type="entry name" value="zf-MYND"/>
    <property type="match status" value="1"/>
</dbReference>
<dbReference type="OrthoDB" id="432970at2759"/>
<keyword evidence="7" id="KW-1185">Reference proteome</keyword>
<dbReference type="SUPFAM" id="SSF144232">
    <property type="entry name" value="HIT/MYND zinc finger-like"/>
    <property type="match status" value="1"/>
</dbReference>
<organism evidence="6 7">
    <name type="scientific">Rhodotorula graminis (strain WP1)</name>
    <dbReference type="NCBI Taxonomy" id="578459"/>
    <lineage>
        <taxon>Eukaryota</taxon>
        <taxon>Fungi</taxon>
        <taxon>Dikarya</taxon>
        <taxon>Basidiomycota</taxon>
        <taxon>Pucciniomycotina</taxon>
        <taxon>Microbotryomycetes</taxon>
        <taxon>Sporidiobolales</taxon>
        <taxon>Sporidiobolaceae</taxon>
        <taxon>Rhodotorula</taxon>
    </lineage>
</organism>
<evidence type="ECO:0000256" key="3">
    <source>
        <dbReference type="ARBA" id="ARBA00022833"/>
    </source>
</evidence>
<dbReference type="InterPro" id="IPR002893">
    <property type="entry name" value="Znf_MYND"/>
</dbReference>
<evidence type="ECO:0000313" key="6">
    <source>
        <dbReference type="EMBL" id="KPV71682.1"/>
    </source>
</evidence>
<dbReference type="EMBL" id="KQ474092">
    <property type="protein sequence ID" value="KPV71682.1"/>
    <property type="molecule type" value="Genomic_DNA"/>
</dbReference>